<comment type="similarity">
    <text evidence="2">Belongs to the bacterial solute-binding protein SsuA/TauA family.</text>
</comment>
<evidence type="ECO:0000256" key="4">
    <source>
        <dbReference type="SAM" id="SignalP"/>
    </source>
</evidence>
<accession>A0A4Q7E846</accession>
<dbReference type="AlphaFoldDB" id="A0A4Q7E846"/>
<feature type="chain" id="PRO_5020278293" evidence="4">
    <location>
        <begin position="22"/>
        <end position="348"/>
    </location>
</feature>
<evidence type="ECO:0000256" key="1">
    <source>
        <dbReference type="ARBA" id="ARBA00004418"/>
    </source>
</evidence>
<dbReference type="GO" id="GO:0042597">
    <property type="term" value="C:periplasmic space"/>
    <property type="evidence" value="ECO:0007669"/>
    <property type="project" value="UniProtKB-SubCell"/>
</dbReference>
<gene>
    <name evidence="5" type="ORF">DYY88_07655</name>
</gene>
<dbReference type="RefSeq" id="WP_052288595.1">
    <property type="nucleotide sequence ID" value="NZ_QVFV01000002.1"/>
</dbReference>
<keyword evidence="6" id="KW-1185">Reference proteome</keyword>
<dbReference type="OrthoDB" id="9815602at2"/>
<dbReference type="Gene3D" id="3.40.190.10">
    <property type="entry name" value="Periplasmic binding protein-like II"/>
    <property type="match status" value="2"/>
</dbReference>
<dbReference type="PANTHER" id="PTHR30024:SF47">
    <property type="entry name" value="TAURINE-BINDING PERIPLASMIC PROTEIN"/>
    <property type="match status" value="1"/>
</dbReference>
<proteinExistence type="inferred from homology"/>
<comment type="caution">
    <text evidence="5">The sequence shown here is derived from an EMBL/GenBank/DDBJ whole genome shotgun (WGS) entry which is preliminary data.</text>
</comment>
<dbReference type="PROSITE" id="PS51257">
    <property type="entry name" value="PROKAR_LIPOPROTEIN"/>
    <property type="match status" value="1"/>
</dbReference>
<dbReference type="SUPFAM" id="SSF53850">
    <property type="entry name" value="Periplasmic binding protein-like II"/>
    <property type="match status" value="1"/>
</dbReference>
<sequence>MLSKRFFVLSVLGTFFLGACGASPPEETTETPSPESAETVPSDELIPVKAGHLVALDMAPLFVGVESGCFEQHGLAVETVFFTNPGDNNAALAGSQIDFSTNPFTLPFFAANSGVPIKTVAAAGGWGVMQVIIDSEYGVESIADLSTFVAENPDQPLKIATLRGDTLELILVDGFEQAGIDPAAFEMVYFDDLLAMVDAFRLGEVDILSHIKPYTTQFVVAGDANAITDNAEVWSPTTPNTVVSVLEKTLNERPEVVKAYIQGLQCAAEIINTDPEQAIELLAGGNYYRVEDDVLLTAFNTQPFPITFTPDLEAVQTVVDKMVQLDYIQADVPAQDIFDVSIVKELEK</sequence>
<protein>
    <submittedName>
        <fullName evidence="5">ABC transporter substrate-binding protein</fullName>
    </submittedName>
</protein>
<evidence type="ECO:0000256" key="3">
    <source>
        <dbReference type="ARBA" id="ARBA00022729"/>
    </source>
</evidence>
<feature type="signal peptide" evidence="4">
    <location>
        <begin position="1"/>
        <end position="21"/>
    </location>
</feature>
<dbReference type="PANTHER" id="PTHR30024">
    <property type="entry name" value="ALIPHATIC SULFONATES-BINDING PROTEIN-RELATED"/>
    <property type="match status" value="1"/>
</dbReference>
<dbReference type="Pfam" id="PF13379">
    <property type="entry name" value="NMT1_2"/>
    <property type="match status" value="1"/>
</dbReference>
<keyword evidence="3 4" id="KW-0732">Signal</keyword>
<evidence type="ECO:0000313" key="6">
    <source>
        <dbReference type="Proteomes" id="UP000292459"/>
    </source>
</evidence>
<evidence type="ECO:0000256" key="2">
    <source>
        <dbReference type="ARBA" id="ARBA00010742"/>
    </source>
</evidence>
<evidence type="ECO:0000313" key="5">
    <source>
        <dbReference type="EMBL" id="RZM78671.1"/>
    </source>
</evidence>
<dbReference type="Proteomes" id="UP000292459">
    <property type="component" value="Unassembled WGS sequence"/>
</dbReference>
<comment type="subcellular location">
    <subcellularLocation>
        <location evidence="1">Periplasm</location>
    </subcellularLocation>
</comment>
<dbReference type="EMBL" id="QVFV01000002">
    <property type="protein sequence ID" value="RZM78671.1"/>
    <property type="molecule type" value="Genomic_DNA"/>
</dbReference>
<organism evidence="5 6">
    <name type="scientific">Leptolyngbya iicbica LK</name>
    <dbReference type="NCBI Taxonomy" id="2294035"/>
    <lineage>
        <taxon>Bacteria</taxon>
        <taxon>Bacillati</taxon>
        <taxon>Cyanobacteriota</taxon>
        <taxon>Cyanophyceae</taxon>
        <taxon>Leptolyngbyales</taxon>
        <taxon>Leptolyngbyaceae</taxon>
        <taxon>Leptolyngbya group</taxon>
        <taxon>Leptolyngbya</taxon>
        <taxon>Leptolyngbya iicbica</taxon>
    </lineage>
</organism>
<reference evidence="5 6" key="1">
    <citation type="submission" date="2018-11" db="EMBL/GenBank/DDBJ databases">
        <title>Whole genome sequencing of an environmental sample.</title>
        <authorList>
            <person name="Sarangi A.N."/>
            <person name="Singh D."/>
            <person name="Tripathy S."/>
        </authorList>
    </citation>
    <scope>NUCLEOTIDE SEQUENCE [LARGE SCALE GENOMIC DNA]</scope>
    <source>
        <strain evidence="5 6">Lakshadweep</strain>
    </source>
</reference>
<name>A0A4Q7E846_9CYAN</name>